<dbReference type="Proteomes" id="UP000285517">
    <property type="component" value="Chromosome"/>
</dbReference>
<dbReference type="InterPro" id="IPR039261">
    <property type="entry name" value="FNR_nucleotide-bd"/>
</dbReference>
<evidence type="ECO:0000313" key="3">
    <source>
        <dbReference type="Proteomes" id="UP000285517"/>
    </source>
</evidence>
<proteinExistence type="predicted"/>
<dbReference type="SUPFAM" id="SSF63380">
    <property type="entry name" value="Riboflavin synthase domain-like"/>
    <property type="match status" value="1"/>
</dbReference>
<dbReference type="EMBL" id="CP034951">
    <property type="protein sequence ID" value="QAA82272.1"/>
    <property type="molecule type" value="Genomic_DNA"/>
</dbReference>
<dbReference type="Pfam" id="PF00175">
    <property type="entry name" value="NAD_binding_1"/>
    <property type="match status" value="1"/>
</dbReference>
<accession>A0A410G4R6</accession>
<evidence type="ECO:0000259" key="1">
    <source>
        <dbReference type="PROSITE" id="PS51384"/>
    </source>
</evidence>
<dbReference type="Gene3D" id="2.40.30.10">
    <property type="entry name" value="Translation factors"/>
    <property type="match status" value="1"/>
</dbReference>
<dbReference type="AlphaFoldDB" id="A0A410G4R6"/>
<dbReference type="InterPro" id="IPR050415">
    <property type="entry name" value="MRET"/>
</dbReference>
<dbReference type="OrthoDB" id="9789468at2"/>
<dbReference type="PRINTS" id="PR00410">
    <property type="entry name" value="PHEHYDRXLASE"/>
</dbReference>
<dbReference type="PANTHER" id="PTHR47354">
    <property type="entry name" value="NADH OXIDOREDUCTASE HCR"/>
    <property type="match status" value="1"/>
</dbReference>
<dbReference type="InterPro" id="IPR001709">
    <property type="entry name" value="Flavoprot_Pyr_Nucl_cyt_Rdtase"/>
</dbReference>
<dbReference type="InterPro" id="IPR013112">
    <property type="entry name" value="FAD-bd_8"/>
</dbReference>
<protein>
    <submittedName>
        <fullName evidence="2">Flavodoxin reductase</fullName>
    </submittedName>
</protein>
<evidence type="ECO:0000313" key="2">
    <source>
        <dbReference type="EMBL" id="QAA82272.1"/>
    </source>
</evidence>
<dbReference type="RefSeq" id="WP_128250640.1">
    <property type="nucleotide sequence ID" value="NZ_CP034951.1"/>
</dbReference>
<sequence length="218" mass="24969">MQRLKILSTHFITHDVKRLVLEKPADFEYAPGQSAHISIDLPGWEDQIRPYTFTSLNHWDYLEFIIKIYDDHNGVSSQLGKLNPGAELILHDVFGTIKYKGPGIFIAGGTGITPFIAIFRALYHSENIRDVALLYSNKTRDDIILHDELTKMLGPGYKNVFTREGVIGFRERRIDRKFLIENIGDFSFRFYVCGPKIFTEEICEALVSLGAKPEYLII</sequence>
<name>A0A410G4R6_9FLAO</name>
<dbReference type="InterPro" id="IPR017927">
    <property type="entry name" value="FAD-bd_FR_type"/>
</dbReference>
<keyword evidence="3" id="KW-1185">Reference proteome</keyword>
<dbReference type="GO" id="GO:0016491">
    <property type="term" value="F:oxidoreductase activity"/>
    <property type="evidence" value="ECO:0007669"/>
    <property type="project" value="InterPro"/>
</dbReference>
<dbReference type="Gene3D" id="3.40.50.80">
    <property type="entry name" value="Nucleotide-binding domain of ferredoxin-NADP reductase (FNR) module"/>
    <property type="match status" value="1"/>
</dbReference>
<dbReference type="PROSITE" id="PS51384">
    <property type="entry name" value="FAD_FR"/>
    <property type="match status" value="1"/>
</dbReference>
<dbReference type="SUPFAM" id="SSF52343">
    <property type="entry name" value="Ferredoxin reductase-like, C-terminal NADP-linked domain"/>
    <property type="match status" value="1"/>
</dbReference>
<dbReference type="PRINTS" id="PR00371">
    <property type="entry name" value="FPNCR"/>
</dbReference>
<dbReference type="KEGG" id="aev:EI546_11320"/>
<feature type="domain" description="FAD-binding FR-type" evidence="1">
    <location>
        <begin position="1"/>
        <end position="100"/>
    </location>
</feature>
<gene>
    <name evidence="2" type="ORF">EI546_11320</name>
</gene>
<dbReference type="Pfam" id="PF08022">
    <property type="entry name" value="FAD_binding_8"/>
    <property type="match status" value="1"/>
</dbReference>
<organism evidence="2 3">
    <name type="scientific">Aequorivita ciconiae</name>
    <dbReference type="NCBI Taxonomy" id="2494375"/>
    <lineage>
        <taxon>Bacteria</taxon>
        <taxon>Pseudomonadati</taxon>
        <taxon>Bacteroidota</taxon>
        <taxon>Flavobacteriia</taxon>
        <taxon>Flavobacteriales</taxon>
        <taxon>Flavobacteriaceae</taxon>
        <taxon>Aequorivita</taxon>
    </lineage>
</organism>
<reference evidence="2 3" key="1">
    <citation type="submission" date="2019-01" db="EMBL/GenBank/DDBJ databases">
        <title>Complete genome sequencing of Aequorivita sp. H23M31.</title>
        <authorList>
            <person name="Bae J.-W."/>
        </authorList>
    </citation>
    <scope>NUCLEOTIDE SEQUENCE [LARGE SCALE GENOMIC DNA]</scope>
    <source>
        <strain evidence="2 3">H23M31</strain>
    </source>
</reference>
<dbReference type="PANTHER" id="PTHR47354:SF5">
    <property type="entry name" value="PROTEIN RFBI"/>
    <property type="match status" value="1"/>
</dbReference>
<dbReference type="InterPro" id="IPR001433">
    <property type="entry name" value="OxRdtase_FAD/NAD-bd"/>
</dbReference>
<dbReference type="InterPro" id="IPR017938">
    <property type="entry name" value="Riboflavin_synthase-like_b-brl"/>
</dbReference>